<evidence type="ECO:0000313" key="6">
    <source>
        <dbReference type="Proteomes" id="UP000193411"/>
    </source>
</evidence>
<keyword evidence="6" id="KW-1185">Reference proteome</keyword>
<sequence length="263" mass="29054">MQSTLLHLLRRPLVLRPPTCAAGTAAVTPFIGLRFLSTCSPRLAAAASSSKKDSEATISKSASPLFEDAIQENEDKTIDTGLPAGLDSLAALPANETYISNSSYTISTGDMQYSPQKLNMLARQIKGLPLKEAIDQMRFATRKPAPQIVRTLNHILHNTRQIKFGDPSLPDRGLVVAQAWVGKGIYSHGINIHGRGRFGRLTSPRSHMKIEVKVANVRLAPNRGNTYQGKRAFLPPKKEARNVKMILPEKPIYNKWKKLFYDA</sequence>
<dbReference type="GO" id="GO:0015934">
    <property type="term" value="C:large ribosomal subunit"/>
    <property type="evidence" value="ECO:0007669"/>
    <property type="project" value="InterPro"/>
</dbReference>
<dbReference type="OrthoDB" id="416470at2759"/>
<proteinExistence type="inferred from homology"/>
<accession>A0A1Y2HEQ9</accession>
<evidence type="ECO:0000256" key="3">
    <source>
        <dbReference type="ARBA" id="ARBA00023274"/>
    </source>
</evidence>
<keyword evidence="3 4" id="KW-0687">Ribonucleoprotein</keyword>
<dbReference type="Proteomes" id="UP000193411">
    <property type="component" value="Unassembled WGS sequence"/>
</dbReference>
<dbReference type="Pfam" id="PF00237">
    <property type="entry name" value="Ribosomal_L22"/>
    <property type="match status" value="1"/>
</dbReference>
<dbReference type="PANTHER" id="PTHR13501">
    <property type="entry name" value="CHLOROPLAST 50S RIBOSOMAL PROTEIN L22-RELATED"/>
    <property type="match status" value="1"/>
</dbReference>
<keyword evidence="2 4" id="KW-0689">Ribosomal protein</keyword>
<dbReference type="InterPro" id="IPR001063">
    <property type="entry name" value="Ribosomal_uL22"/>
</dbReference>
<organism evidence="5 6">
    <name type="scientific">Catenaria anguillulae PL171</name>
    <dbReference type="NCBI Taxonomy" id="765915"/>
    <lineage>
        <taxon>Eukaryota</taxon>
        <taxon>Fungi</taxon>
        <taxon>Fungi incertae sedis</taxon>
        <taxon>Blastocladiomycota</taxon>
        <taxon>Blastocladiomycetes</taxon>
        <taxon>Blastocladiales</taxon>
        <taxon>Catenariaceae</taxon>
        <taxon>Catenaria</taxon>
    </lineage>
</organism>
<protein>
    <submittedName>
        <fullName evidence="5">Ribosomal protein L22/L17</fullName>
    </submittedName>
</protein>
<evidence type="ECO:0000256" key="1">
    <source>
        <dbReference type="ARBA" id="ARBA00009451"/>
    </source>
</evidence>
<evidence type="ECO:0000256" key="2">
    <source>
        <dbReference type="ARBA" id="ARBA00022980"/>
    </source>
</evidence>
<dbReference type="InterPro" id="IPR047867">
    <property type="entry name" value="Ribosomal_uL22_bac/org-type"/>
</dbReference>
<dbReference type="InterPro" id="IPR036394">
    <property type="entry name" value="Ribosomal_uL22_sf"/>
</dbReference>
<dbReference type="STRING" id="765915.A0A1Y2HEQ9"/>
<dbReference type="PANTHER" id="PTHR13501:SF8">
    <property type="entry name" value="LARGE RIBOSOMAL SUBUNIT PROTEIN UL22M"/>
    <property type="match status" value="1"/>
</dbReference>
<reference evidence="5 6" key="1">
    <citation type="submission" date="2016-07" db="EMBL/GenBank/DDBJ databases">
        <title>Pervasive Adenine N6-methylation of Active Genes in Fungi.</title>
        <authorList>
            <consortium name="DOE Joint Genome Institute"/>
            <person name="Mondo S.J."/>
            <person name="Dannebaum R.O."/>
            <person name="Kuo R.C."/>
            <person name="Labutti K."/>
            <person name="Haridas S."/>
            <person name="Kuo A."/>
            <person name="Salamov A."/>
            <person name="Ahrendt S.R."/>
            <person name="Lipzen A."/>
            <person name="Sullivan W."/>
            <person name="Andreopoulos W.B."/>
            <person name="Clum A."/>
            <person name="Lindquist E."/>
            <person name="Daum C."/>
            <person name="Ramamoorthy G.K."/>
            <person name="Gryganskyi A."/>
            <person name="Culley D."/>
            <person name="Magnuson J.K."/>
            <person name="James T.Y."/>
            <person name="O'Malley M.A."/>
            <person name="Stajich J.E."/>
            <person name="Spatafora J.W."/>
            <person name="Visel A."/>
            <person name="Grigoriev I.V."/>
        </authorList>
    </citation>
    <scope>NUCLEOTIDE SEQUENCE [LARGE SCALE GENOMIC DNA]</scope>
    <source>
        <strain evidence="5 6">PL171</strain>
    </source>
</reference>
<name>A0A1Y2HEQ9_9FUNG</name>
<evidence type="ECO:0000256" key="4">
    <source>
        <dbReference type="RuleBase" id="RU004005"/>
    </source>
</evidence>
<dbReference type="AlphaFoldDB" id="A0A1Y2HEQ9"/>
<evidence type="ECO:0000313" key="5">
    <source>
        <dbReference type="EMBL" id="ORZ32381.1"/>
    </source>
</evidence>
<dbReference type="Gene3D" id="3.90.470.10">
    <property type="entry name" value="Ribosomal protein L22/L17"/>
    <property type="match status" value="1"/>
</dbReference>
<dbReference type="GO" id="GO:0003735">
    <property type="term" value="F:structural constituent of ribosome"/>
    <property type="evidence" value="ECO:0007669"/>
    <property type="project" value="InterPro"/>
</dbReference>
<comment type="similarity">
    <text evidence="1 4">Belongs to the universal ribosomal protein uL22 family.</text>
</comment>
<dbReference type="EMBL" id="MCFL01000047">
    <property type="protein sequence ID" value="ORZ32381.1"/>
    <property type="molecule type" value="Genomic_DNA"/>
</dbReference>
<dbReference type="SUPFAM" id="SSF54843">
    <property type="entry name" value="Ribosomal protein L22"/>
    <property type="match status" value="1"/>
</dbReference>
<dbReference type="GO" id="GO:0006412">
    <property type="term" value="P:translation"/>
    <property type="evidence" value="ECO:0007669"/>
    <property type="project" value="InterPro"/>
</dbReference>
<comment type="caution">
    <text evidence="5">The sequence shown here is derived from an EMBL/GenBank/DDBJ whole genome shotgun (WGS) entry which is preliminary data.</text>
</comment>
<gene>
    <name evidence="5" type="ORF">BCR44DRAFT_1440376</name>
</gene>